<dbReference type="Pfam" id="PF13462">
    <property type="entry name" value="Thioredoxin_4"/>
    <property type="match status" value="1"/>
</dbReference>
<dbReference type="SUPFAM" id="SSF52833">
    <property type="entry name" value="Thioredoxin-like"/>
    <property type="match status" value="1"/>
</dbReference>
<evidence type="ECO:0000256" key="1">
    <source>
        <dbReference type="ARBA" id="ARBA00005791"/>
    </source>
</evidence>
<gene>
    <name evidence="8" type="ORF">GCU69_05130</name>
</gene>
<dbReference type="PANTHER" id="PTHR13887">
    <property type="entry name" value="GLUTATHIONE S-TRANSFERASE KAPPA"/>
    <property type="match status" value="1"/>
</dbReference>
<comment type="caution">
    <text evidence="8">The sequence shown here is derived from an EMBL/GenBank/DDBJ whole genome shotgun (WGS) entry which is preliminary data.</text>
</comment>
<name>A0ABQ7FR65_9ACTN</name>
<organism evidence="8 9">
    <name type="scientific">Streptomyces lycii</name>
    <dbReference type="NCBI Taxonomy" id="2654337"/>
    <lineage>
        <taxon>Bacteria</taxon>
        <taxon>Bacillati</taxon>
        <taxon>Actinomycetota</taxon>
        <taxon>Actinomycetes</taxon>
        <taxon>Kitasatosporales</taxon>
        <taxon>Streptomycetaceae</taxon>
        <taxon>Streptomyces</taxon>
    </lineage>
</organism>
<evidence type="ECO:0000256" key="5">
    <source>
        <dbReference type="ARBA" id="ARBA00023284"/>
    </source>
</evidence>
<proteinExistence type="inferred from homology"/>
<dbReference type="RefSeq" id="WP_098751449.1">
    <property type="nucleotide sequence ID" value="NZ_WHPN01000114.1"/>
</dbReference>
<keyword evidence="9" id="KW-1185">Reference proteome</keyword>
<accession>A0ABQ7FR65</accession>
<keyword evidence="5" id="KW-0676">Redox-active center</keyword>
<dbReference type="InterPro" id="IPR012336">
    <property type="entry name" value="Thioredoxin-like_fold"/>
</dbReference>
<dbReference type="Proteomes" id="UP000621266">
    <property type="component" value="Unassembled WGS sequence"/>
</dbReference>
<sequence length="279" mass="30522">MSKRNTQEAKRAARERLRAERERQAKKDKMRRQLVVAASIVGVLAIAAGVGFAVTNMNDSSGGKVSSKDWTAAAKDKKLVKPANTSGKDGTTVVIGDEKAEKTLEVYEDMRCPACASFEQTTGDLMMKDIENGAYKASFTMAAFIDEMAPGSGSKNSLSALGAALDVSPEAFLEYKHTLYSKENHPEESDDKFSDDSYLLEVSDQVKELKDNKEFEKAVKDGTYDKWAQAMAKKFESAKDVQGTPTFKMDGEKLVVEGTENTPMTPDQFQAAVAKALEK</sequence>
<evidence type="ECO:0000256" key="2">
    <source>
        <dbReference type="ARBA" id="ARBA00022729"/>
    </source>
</evidence>
<comment type="similarity">
    <text evidence="1">Belongs to the thioredoxin family. DsbA subfamily.</text>
</comment>
<evidence type="ECO:0000259" key="7">
    <source>
        <dbReference type="Pfam" id="PF13462"/>
    </source>
</evidence>
<keyword evidence="3" id="KW-0560">Oxidoreductase</keyword>
<evidence type="ECO:0000256" key="6">
    <source>
        <dbReference type="SAM" id="MobiDB-lite"/>
    </source>
</evidence>
<dbReference type="PANTHER" id="PTHR13887:SF14">
    <property type="entry name" value="DISULFIDE BOND FORMATION PROTEIN D"/>
    <property type="match status" value="1"/>
</dbReference>
<feature type="domain" description="Thioredoxin-like fold" evidence="7">
    <location>
        <begin position="89"/>
        <end position="273"/>
    </location>
</feature>
<dbReference type="Gene3D" id="3.40.30.10">
    <property type="entry name" value="Glutaredoxin"/>
    <property type="match status" value="1"/>
</dbReference>
<protein>
    <submittedName>
        <fullName evidence="8">Thioredoxin domain-containing protein</fullName>
    </submittedName>
</protein>
<evidence type="ECO:0000256" key="3">
    <source>
        <dbReference type="ARBA" id="ARBA00023002"/>
    </source>
</evidence>
<feature type="compositionally biased region" description="Basic and acidic residues" evidence="6">
    <location>
        <begin position="1"/>
        <end position="27"/>
    </location>
</feature>
<feature type="region of interest" description="Disordered" evidence="6">
    <location>
        <begin position="1"/>
        <end position="29"/>
    </location>
</feature>
<evidence type="ECO:0000313" key="9">
    <source>
        <dbReference type="Proteomes" id="UP000621266"/>
    </source>
</evidence>
<keyword evidence="2" id="KW-0732">Signal</keyword>
<reference evidence="8 9" key="1">
    <citation type="submission" date="2019-10" db="EMBL/GenBank/DDBJ databases">
        <title>Streptomyces tenebrisbrunneis sp.nov., an endogenous actinomycete isolated from of Lycium ruthenicum.</title>
        <authorList>
            <person name="Ma L."/>
        </authorList>
    </citation>
    <scope>NUCLEOTIDE SEQUENCE [LARGE SCALE GENOMIC DNA]</scope>
    <source>
        <strain evidence="8 9">TRM 66187</strain>
    </source>
</reference>
<evidence type="ECO:0000313" key="8">
    <source>
        <dbReference type="EMBL" id="KAF4410194.1"/>
    </source>
</evidence>
<evidence type="ECO:0000256" key="4">
    <source>
        <dbReference type="ARBA" id="ARBA00023157"/>
    </source>
</evidence>
<dbReference type="EMBL" id="WHPN01000114">
    <property type="protein sequence ID" value="KAF4410194.1"/>
    <property type="molecule type" value="Genomic_DNA"/>
</dbReference>
<keyword evidence="4" id="KW-1015">Disulfide bond</keyword>
<dbReference type="InterPro" id="IPR036249">
    <property type="entry name" value="Thioredoxin-like_sf"/>
</dbReference>